<keyword evidence="3" id="KW-1185">Reference proteome</keyword>
<accession>A0ABP7W1J0</accession>
<feature type="domain" description="Suppressor of fused-like" evidence="1">
    <location>
        <begin position="49"/>
        <end position="220"/>
    </location>
</feature>
<dbReference type="InterPro" id="IPR020941">
    <property type="entry name" value="SUFU-like_domain"/>
</dbReference>
<gene>
    <name evidence="2" type="ORF">GCM10022389_26350</name>
</gene>
<reference evidence="3" key="1">
    <citation type="journal article" date="2019" name="Int. J. Syst. Evol. Microbiol.">
        <title>The Global Catalogue of Microorganisms (GCM) 10K type strain sequencing project: providing services to taxonomists for standard genome sequencing and annotation.</title>
        <authorList>
            <consortium name="The Broad Institute Genomics Platform"/>
            <consortium name="The Broad Institute Genome Sequencing Center for Infectious Disease"/>
            <person name="Wu L."/>
            <person name="Ma J."/>
        </authorList>
    </citation>
    <scope>NUCLEOTIDE SEQUENCE [LARGE SCALE GENOMIC DNA]</scope>
    <source>
        <strain evidence="3">JCM 17069</strain>
    </source>
</reference>
<proteinExistence type="predicted"/>
<organism evidence="2 3">
    <name type="scientific">Flavobacterium cheonanense</name>
    <dbReference type="NCBI Taxonomy" id="706183"/>
    <lineage>
        <taxon>Bacteria</taxon>
        <taxon>Pseudomonadati</taxon>
        <taxon>Bacteroidota</taxon>
        <taxon>Flavobacteriia</taxon>
        <taxon>Flavobacteriales</taxon>
        <taxon>Flavobacteriaceae</taxon>
        <taxon>Flavobacterium</taxon>
    </lineage>
</organism>
<name>A0ABP7W1J0_9FLAO</name>
<evidence type="ECO:0000313" key="2">
    <source>
        <dbReference type="EMBL" id="GAA4079022.1"/>
    </source>
</evidence>
<dbReference type="Pfam" id="PF05076">
    <property type="entry name" value="SUFU"/>
    <property type="match status" value="1"/>
</dbReference>
<evidence type="ECO:0000259" key="1">
    <source>
        <dbReference type="Pfam" id="PF05076"/>
    </source>
</evidence>
<dbReference type="RefSeq" id="WP_344817140.1">
    <property type="nucleotide sequence ID" value="NZ_BAABCT010000008.1"/>
</dbReference>
<dbReference type="EMBL" id="BAABCT010000008">
    <property type="protein sequence ID" value="GAA4079022.1"/>
    <property type="molecule type" value="Genomic_DNA"/>
</dbReference>
<evidence type="ECO:0000313" key="3">
    <source>
        <dbReference type="Proteomes" id="UP001500367"/>
    </source>
</evidence>
<sequence>MDIEETLQYFQDKEYFDEHSEWLAEHVEKHFPNEEVKVFHEIMSLDFRLHVYLIKPKSLNYNILLTSGMSTLEMNLPEIVEEKDNYKFAELMMLIPKDVEFNEVYTGENKNDFIIKMLKVTGKFPHHYDTWLGIGHTIRYTEDLDTYGDETNFIGGVILPSVTFEEDFTEINRNGRKINIYSFFPLYENEINYKIENGYNALLDLIIKNNCKEILDNNRKDLTIKKSLWNKLKK</sequence>
<dbReference type="Proteomes" id="UP001500367">
    <property type="component" value="Unassembled WGS sequence"/>
</dbReference>
<comment type="caution">
    <text evidence="2">The sequence shown here is derived from an EMBL/GenBank/DDBJ whole genome shotgun (WGS) entry which is preliminary data.</text>
</comment>
<protein>
    <submittedName>
        <fullName evidence="2">Suppressor of fused domain protein</fullName>
    </submittedName>
</protein>